<dbReference type="EMBL" id="JH657929">
    <property type="protein sequence ID" value="EXM26991.1"/>
    <property type="molecule type" value="Genomic_DNA"/>
</dbReference>
<evidence type="ECO:0000259" key="1">
    <source>
        <dbReference type="PROSITE" id="PS50097"/>
    </source>
</evidence>
<dbReference type="Proteomes" id="UP000030701">
    <property type="component" value="Unassembled WGS sequence"/>
</dbReference>
<dbReference type="Gene3D" id="3.30.710.10">
    <property type="entry name" value="Potassium Channel Kv1.1, Chain A"/>
    <property type="match status" value="1"/>
</dbReference>
<evidence type="ECO:0000313" key="2">
    <source>
        <dbReference type="EMBL" id="EXM26991.1"/>
    </source>
</evidence>
<reference evidence="2" key="1">
    <citation type="submission" date="2011-11" db="EMBL/GenBank/DDBJ databases">
        <title>The Genome Sequence of Fusarium oxysporum Cotton.</title>
        <authorList>
            <consortium name="The Broad Institute Genome Sequencing Platform"/>
            <person name="Ma L.-J."/>
            <person name="Gale L.R."/>
            <person name="Schwartz D.C."/>
            <person name="Zhou S."/>
            <person name="Corby-Kistler H."/>
            <person name="Young S.K."/>
            <person name="Zeng Q."/>
            <person name="Gargeya S."/>
            <person name="Fitzgerald M."/>
            <person name="Haas B."/>
            <person name="Abouelleil A."/>
            <person name="Alvarado L."/>
            <person name="Arachchi H.M."/>
            <person name="Berlin A."/>
            <person name="Brown A."/>
            <person name="Chapman S.B."/>
            <person name="Chen Z."/>
            <person name="Dunbar C."/>
            <person name="Freedman E."/>
            <person name="Gearin G."/>
            <person name="Goldberg J."/>
            <person name="Griggs A."/>
            <person name="Gujja S."/>
            <person name="Heiman D."/>
            <person name="Howarth C."/>
            <person name="Larson L."/>
            <person name="Lui A."/>
            <person name="MacDonald P.J.P."/>
            <person name="Montmayeur A."/>
            <person name="Murphy C."/>
            <person name="Neiman D."/>
            <person name="Pearson M."/>
            <person name="Priest M."/>
            <person name="Roberts A."/>
            <person name="Saif S."/>
            <person name="Shea T."/>
            <person name="Shenoy N."/>
            <person name="Sisk P."/>
            <person name="Stolte C."/>
            <person name="Sykes S."/>
            <person name="Wortman J."/>
            <person name="Nusbaum C."/>
            <person name="Birren B."/>
        </authorList>
    </citation>
    <scope>NUCLEOTIDE SEQUENCE [LARGE SCALE GENOMIC DNA]</scope>
    <source>
        <strain evidence="2">25433</strain>
    </source>
</reference>
<feature type="domain" description="BTB" evidence="1">
    <location>
        <begin position="27"/>
        <end position="106"/>
    </location>
</feature>
<dbReference type="SUPFAM" id="SSF54695">
    <property type="entry name" value="POZ domain"/>
    <property type="match status" value="1"/>
</dbReference>
<reference evidence="2" key="2">
    <citation type="submission" date="2012-05" db="EMBL/GenBank/DDBJ databases">
        <title>The Genome Annotation of Fusarium oxysporum Cotton.</title>
        <authorList>
            <consortium name="The Broad Institute Genomics Platform"/>
            <person name="Ma L.-J."/>
            <person name="Corby-Kistler H."/>
            <person name="Broz K."/>
            <person name="Gale L.R."/>
            <person name="Jonkers W."/>
            <person name="O'Donnell K."/>
            <person name="Ploetz R."/>
            <person name="Steinberg C."/>
            <person name="Schwartz D.C."/>
            <person name="VanEtten H."/>
            <person name="Zhou S."/>
            <person name="Young S.K."/>
            <person name="Zeng Q."/>
            <person name="Gargeya S."/>
            <person name="Fitzgerald M."/>
            <person name="Abouelleil A."/>
            <person name="Alvarado L."/>
            <person name="Chapman S.B."/>
            <person name="Gainer-Dewar J."/>
            <person name="Goldberg J."/>
            <person name="Griggs A."/>
            <person name="Gujja S."/>
            <person name="Hansen M."/>
            <person name="Howarth C."/>
            <person name="Imamovic A."/>
            <person name="Ireland A."/>
            <person name="Larimer J."/>
            <person name="McCowan C."/>
            <person name="Murphy C."/>
            <person name="Pearson M."/>
            <person name="Poon T.W."/>
            <person name="Priest M."/>
            <person name="Roberts A."/>
            <person name="Saif S."/>
            <person name="Shea T."/>
            <person name="Sykes S."/>
            <person name="Wortman J."/>
            <person name="Nusbaum C."/>
            <person name="Birren B."/>
        </authorList>
    </citation>
    <scope>NUCLEOTIDE SEQUENCE</scope>
    <source>
        <strain evidence="2">25433</strain>
    </source>
</reference>
<sequence length="271" mass="30675">MDTSPPVLNDDKGGVPSDSVTQIVTDGDVLLVVGPSQHKIQVSSHFLKHISPVFRDMLDAPMKEGEALANKCDDDAHVEIVFPEDKEQPMVQVLHTLYGSDPSARRFSKGDVKEIAILAEKYGMVERIAIFASFWLRNAVKKSISEITKHVWNTLVVAYILKIDWAFFDITKTILQTRTSLLKFIGSFHDKHTGLRLGSKLRKYYSTCTDTDKTHLSGFEELRSTYLAMMTRSRTEMGLCLFCFSHATESFTQQRAGCNYPDRHFPTHRLA</sequence>
<dbReference type="CDD" id="cd18186">
    <property type="entry name" value="BTB_POZ_ZBTB_KLHL-like"/>
    <property type="match status" value="1"/>
</dbReference>
<dbReference type="AlphaFoldDB" id="X0M0U3"/>
<gene>
    <name evidence="2" type="ORF">FOTG_06433</name>
</gene>
<dbReference type="InterPro" id="IPR011333">
    <property type="entry name" value="SKP1/BTB/POZ_sf"/>
</dbReference>
<name>X0M0U3_FUSOX</name>
<dbReference type="InterPro" id="IPR000210">
    <property type="entry name" value="BTB/POZ_dom"/>
</dbReference>
<organism evidence="2">
    <name type="scientific">Fusarium oxysporum f. sp. vasinfectum 25433</name>
    <dbReference type="NCBI Taxonomy" id="1089449"/>
    <lineage>
        <taxon>Eukaryota</taxon>
        <taxon>Fungi</taxon>
        <taxon>Dikarya</taxon>
        <taxon>Ascomycota</taxon>
        <taxon>Pezizomycotina</taxon>
        <taxon>Sordariomycetes</taxon>
        <taxon>Hypocreomycetidae</taxon>
        <taxon>Hypocreales</taxon>
        <taxon>Nectriaceae</taxon>
        <taxon>Fusarium</taxon>
        <taxon>Fusarium oxysporum species complex</taxon>
    </lineage>
</organism>
<proteinExistence type="predicted"/>
<dbReference type="OrthoDB" id="5275938at2759"/>
<dbReference type="HOGENOM" id="CLU_054243_2_0_1"/>
<dbReference type="PROSITE" id="PS50097">
    <property type="entry name" value="BTB"/>
    <property type="match status" value="1"/>
</dbReference>
<protein>
    <recommendedName>
        <fullName evidence="1">BTB domain-containing protein</fullName>
    </recommendedName>
</protein>
<accession>X0M0U3</accession>